<evidence type="ECO:0000313" key="2">
    <source>
        <dbReference type="Proteomes" id="UP000054144"/>
    </source>
</evidence>
<reference evidence="1 2" key="1">
    <citation type="journal article" date="2015" name="Fungal Genet. Biol.">
        <title>Evolution of novel wood decay mechanisms in Agaricales revealed by the genome sequences of Fistulina hepatica and Cylindrobasidium torrendii.</title>
        <authorList>
            <person name="Floudas D."/>
            <person name="Held B.W."/>
            <person name="Riley R."/>
            <person name="Nagy L.G."/>
            <person name="Koehler G."/>
            <person name="Ransdell A.S."/>
            <person name="Younus H."/>
            <person name="Chow J."/>
            <person name="Chiniquy J."/>
            <person name="Lipzen A."/>
            <person name="Tritt A."/>
            <person name="Sun H."/>
            <person name="Haridas S."/>
            <person name="LaButti K."/>
            <person name="Ohm R.A."/>
            <person name="Kues U."/>
            <person name="Blanchette R.A."/>
            <person name="Grigoriev I.V."/>
            <person name="Minto R.E."/>
            <person name="Hibbett D.S."/>
        </authorList>
    </citation>
    <scope>NUCLEOTIDE SEQUENCE [LARGE SCALE GENOMIC DNA]</scope>
    <source>
        <strain evidence="1 2">ATCC 64428</strain>
    </source>
</reference>
<dbReference type="OrthoDB" id="6500128at2759"/>
<feature type="non-terminal residue" evidence="1">
    <location>
        <position position="53"/>
    </location>
</feature>
<feature type="non-terminal residue" evidence="1">
    <location>
        <position position="1"/>
    </location>
</feature>
<gene>
    <name evidence="1" type="ORF">FISHEDRAFT_29160</name>
</gene>
<dbReference type="EMBL" id="KN881832">
    <property type="protein sequence ID" value="KIY48558.1"/>
    <property type="molecule type" value="Genomic_DNA"/>
</dbReference>
<sequence>VSTFKLYSWELAFILSMLEVRNSRELVMLRKISIVTALSSTLWAGILSPVGFA</sequence>
<organism evidence="1 2">
    <name type="scientific">Fistulina hepatica ATCC 64428</name>
    <dbReference type="NCBI Taxonomy" id="1128425"/>
    <lineage>
        <taxon>Eukaryota</taxon>
        <taxon>Fungi</taxon>
        <taxon>Dikarya</taxon>
        <taxon>Basidiomycota</taxon>
        <taxon>Agaricomycotina</taxon>
        <taxon>Agaricomycetes</taxon>
        <taxon>Agaricomycetidae</taxon>
        <taxon>Agaricales</taxon>
        <taxon>Fistulinaceae</taxon>
        <taxon>Fistulina</taxon>
    </lineage>
</organism>
<accession>A0A0D7ACG8</accession>
<dbReference type="Proteomes" id="UP000054144">
    <property type="component" value="Unassembled WGS sequence"/>
</dbReference>
<evidence type="ECO:0000313" key="1">
    <source>
        <dbReference type="EMBL" id="KIY48558.1"/>
    </source>
</evidence>
<protein>
    <submittedName>
        <fullName evidence="1">Uncharacterized protein</fullName>
    </submittedName>
</protein>
<name>A0A0D7ACG8_9AGAR</name>
<dbReference type="AlphaFoldDB" id="A0A0D7ACG8"/>
<keyword evidence="2" id="KW-1185">Reference proteome</keyword>
<proteinExistence type="predicted"/>